<sequence>MGESLSLRNSLLFNPKHAFPFSGVVETARKSAYLDN</sequence>
<evidence type="ECO:0000313" key="1">
    <source>
        <dbReference type="EMBL" id="SDZ08591.1"/>
    </source>
</evidence>
<accession>A0A1H3Q5Y5</accession>
<organism evidence="1 2">
    <name type="scientific">Rhodonellum ikkaensis</name>
    <dbReference type="NCBI Taxonomy" id="336829"/>
    <lineage>
        <taxon>Bacteria</taxon>
        <taxon>Pseudomonadati</taxon>
        <taxon>Bacteroidota</taxon>
        <taxon>Cytophagia</taxon>
        <taxon>Cytophagales</taxon>
        <taxon>Cytophagaceae</taxon>
        <taxon>Rhodonellum</taxon>
    </lineage>
</organism>
<dbReference type="Proteomes" id="UP000199663">
    <property type="component" value="Unassembled WGS sequence"/>
</dbReference>
<comment type="caution">
    <text evidence="1">The sequence shown here is derived from an EMBL/GenBank/DDBJ whole genome shotgun (WGS) entry which is preliminary data.</text>
</comment>
<gene>
    <name evidence="1" type="ORF">SAMN05444412_105234</name>
</gene>
<evidence type="ECO:0000313" key="2">
    <source>
        <dbReference type="Proteomes" id="UP000199663"/>
    </source>
</evidence>
<keyword evidence="2" id="KW-1185">Reference proteome</keyword>
<reference evidence="1 2" key="1">
    <citation type="submission" date="2016-10" db="EMBL/GenBank/DDBJ databases">
        <authorList>
            <person name="Varghese N."/>
            <person name="Submissions S."/>
        </authorList>
    </citation>
    <scope>NUCLEOTIDE SEQUENCE [LARGE SCALE GENOMIC DNA]</scope>
    <source>
        <strain evidence="1 2">DSM 17997</strain>
    </source>
</reference>
<dbReference type="EMBL" id="FNQC01000005">
    <property type="protein sequence ID" value="SDZ08591.1"/>
    <property type="molecule type" value="Genomic_DNA"/>
</dbReference>
<proteinExistence type="predicted"/>
<name>A0A1H3Q5Y5_9BACT</name>
<protein>
    <submittedName>
        <fullName evidence="1">Uncharacterized protein</fullName>
    </submittedName>
</protein>